<comment type="catalytic activity">
    <reaction evidence="14">
        <text>ATP + H2O = ADP + phosphate + H(+)</text>
        <dbReference type="Rhea" id="RHEA:13065"/>
        <dbReference type="ChEBI" id="CHEBI:15377"/>
        <dbReference type="ChEBI" id="CHEBI:15378"/>
        <dbReference type="ChEBI" id="CHEBI:30616"/>
        <dbReference type="ChEBI" id="CHEBI:43474"/>
        <dbReference type="ChEBI" id="CHEBI:456216"/>
    </reaction>
</comment>
<feature type="coiled-coil region" evidence="15">
    <location>
        <begin position="454"/>
        <end position="492"/>
    </location>
</feature>
<evidence type="ECO:0000256" key="12">
    <source>
        <dbReference type="ARBA" id="ARBA00023204"/>
    </source>
</evidence>
<dbReference type="PANTHER" id="PTHR18867:SF12">
    <property type="entry name" value="DNA REPAIR PROTEIN RAD50"/>
    <property type="match status" value="1"/>
</dbReference>
<protein>
    <recommendedName>
        <fullName evidence="5">DNA repair protein RAD50</fullName>
    </recommendedName>
</protein>
<dbReference type="GO" id="GO:0046872">
    <property type="term" value="F:metal ion binding"/>
    <property type="evidence" value="ECO:0007669"/>
    <property type="project" value="UniProtKB-KW"/>
</dbReference>
<comment type="cofactor">
    <cofactor evidence="1">
        <name>Zn(2+)</name>
        <dbReference type="ChEBI" id="CHEBI:29105"/>
    </cofactor>
</comment>
<dbReference type="Pfam" id="PF13476">
    <property type="entry name" value="AAA_23"/>
    <property type="match status" value="1"/>
</dbReference>
<feature type="domain" description="Rad50/SbcC-type AAA" evidence="16">
    <location>
        <begin position="67"/>
        <end position="293"/>
    </location>
</feature>
<evidence type="ECO:0000256" key="2">
    <source>
        <dbReference type="ARBA" id="ARBA00004123"/>
    </source>
</evidence>
<dbReference type="Proteomes" id="UP000030854">
    <property type="component" value="Unassembled WGS sequence"/>
</dbReference>
<evidence type="ECO:0000256" key="15">
    <source>
        <dbReference type="SAM" id="Coils"/>
    </source>
</evidence>
<evidence type="ECO:0000256" key="1">
    <source>
        <dbReference type="ARBA" id="ARBA00001947"/>
    </source>
</evidence>
<dbReference type="GO" id="GO:0016887">
    <property type="term" value="F:ATP hydrolysis activity"/>
    <property type="evidence" value="ECO:0007669"/>
    <property type="project" value="InterPro"/>
</dbReference>
<proteinExistence type="inferred from homology"/>
<dbReference type="InterPro" id="IPR038729">
    <property type="entry name" value="Rad50/SbcC_AAA"/>
</dbReference>
<feature type="coiled-coil region" evidence="15">
    <location>
        <begin position="762"/>
        <end position="798"/>
    </location>
</feature>
<evidence type="ECO:0000256" key="6">
    <source>
        <dbReference type="ARBA" id="ARBA00022454"/>
    </source>
</evidence>
<dbReference type="SUPFAM" id="SSF52540">
    <property type="entry name" value="P-loop containing nucleoside triphosphate hydrolases"/>
    <property type="match status" value="1"/>
</dbReference>
<dbReference type="GO" id="GO:0070192">
    <property type="term" value="P:chromosome organization involved in meiotic cell cycle"/>
    <property type="evidence" value="ECO:0007669"/>
    <property type="project" value="TreeGrafter"/>
</dbReference>
<evidence type="ECO:0000259" key="16">
    <source>
        <dbReference type="Pfam" id="PF13476"/>
    </source>
</evidence>
<evidence type="ECO:0000256" key="14">
    <source>
        <dbReference type="ARBA" id="ARBA00049360"/>
    </source>
</evidence>
<dbReference type="PANTHER" id="PTHR18867">
    <property type="entry name" value="RAD50"/>
    <property type="match status" value="1"/>
</dbReference>
<keyword evidence="7" id="KW-0479">Metal-binding</keyword>
<evidence type="ECO:0000313" key="18">
    <source>
        <dbReference type="Proteomes" id="UP000030854"/>
    </source>
</evidence>
<evidence type="ECO:0000256" key="3">
    <source>
        <dbReference type="ARBA" id="ARBA00004286"/>
    </source>
</evidence>
<dbReference type="NCBIfam" id="TIGR00606">
    <property type="entry name" value="rad50"/>
    <property type="match status" value="1"/>
</dbReference>
<evidence type="ECO:0000256" key="5">
    <source>
        <dbReference type="ARBA" id="ARBA00017893"/>
    </source>
</evidence>
<dbReference type="GO" id="GO:0003691">
    <property type="term" value="F:double-stranded telomeric DNA binding"/>
    <property type="evidence" value="ECO:0007669"/>
    <property type="project" value="TreeGrafter"/>
</dbReference>
<gene>
    <name evidence="17" type="ORF">EV44_g5766</name>
</gene>
<evidence type="ECO:0000256" key="11">
    <source>
        <dbReference type="ARBA" id="ARBA00023054"/>
    </source>
</evidence>
<dbReference type="HOGENOM" id="CLU_006184_0_0_1"/>
<keyword evidence="8" id="KW-0227">DNA damage</keyword>
<comment type="similarity">
    <text evidence="4">Belongs to the SMC family. RAD50 subfamily.</text>
</comment>
<sequence length="1371" mass="157860">MFIPTIYLMNISKAISAISSSNELALCPTGALNFELIIKTEDFYCPYNCLFFGLKLTFHCYSAQISRLKIQGIRSFDNQHPEYINFYAPLTLIVGQNGCGKTSIIECLKYASTGQQPPNTKGGAFIHDPKLSGEKETLGHVKLEFLNASQNKLVVSRTISLTTKKTGVTQKTLDCTLLMHNHGERHTMSTRVADMDRIVPAQMGVTAAVLDNVIFCHQDDSLWPMAEPQKLKEKFDKIFDAQKYTKAIENMIKMRKLHKDELGKLVIHEANNKAMKEKADKVQRRLLSLEAEIDSIRGEIETYNLNIKLASEETKKKKIASIKALGTIEELRTKRDRAEGYKSFLATLKADLEELQDSDEWLQSTLDKYEERMAQYHLQSLENQSKIQELQRAQTASRQACAEKQTEIGLHQAEQKSYEIQVETRSQLIREIAQKYTIKGFEGDLNEDQISRFMEKFQKLIQEKDRELDQAKKLTNEKLHKIRDELTALENRKAIRIQEKLNSKDAINTNDSRIIERQREADAIDVDEGTKAALEASLIDTQQRLSESHARFEAMSWDKNLKAEDVNLKHLELEASHLKNELFEINRVSKEQAALEYAKTQAKNAKRSLEAMIDACNEKLTTVLNQDWTPEKLEKRFQDVLDEKSKALVDATRKRDLAERELLDHEFKLSTICANLKSKTDEIKRCEKVVLSSITTATGQPLQNIENFLEELCAIETERDELRQDLGSMSVVREYYEKSLTTIRDQNCCRLCERKFANALEKVSAESKIENLLKKYVEERARQDLEDLEKDLRRANAVRPQYETFNKLFLEIPSIQKEVKDMEIKKLELLAARENWDSISNDKMTEKQDIEILSSNVNDIVKYYKENLKYMEEINKLSSQKKSSSNCLSVQEIQEKSSRCDEKLHAVRKKIEKLMIDKNNANSEISSLEIEVGNIKQKLNSTEFLLEKKNSLLKAIDELREDSKSQRDSMRKADMQLESLIPQFSKIKAMHDDVQRRGEIQAKEIQKDKDKQSQSLNKLVMVVKDINKYVENGGPEKLVVCRREIYDLEKAQKSIENEIAQVTQDEKSLNSHINDSEKIKRSIMSNIRYRKALKDLEITNQEILELEERIRYEDADRLVQEHLAAETRGQDLMAERGPLVGKMGAKDSELTALIKEWETDYKDAGQKYKEMHIKVETTKAAIEDVIKCIHAVDSAVMKYHTLKMEEINAIAGDLWTSTYQGTDIDTIMIRSENETSSTTTTKRNYNYRLCMVKQDAELDMRGRCSAGQRVLASIIIRLALAECFGVSCGVIALDEPTTNLDRENINALAESLNRIIHSRRRQSNFQLIIITHDEEFLQAMKCNEFTDIFWHVSRDAHQKSTIKMESLKENN</sequence>
<evidence type="ECO:0000313" key="17">
    <source>
        <dbReference type="EMBL" id="KHJ31218.1"/>
    </source>
</evidence>
<evidence type="ECO:0000256" key="7">
    <source>
        <dbReference type="ARBA" id="ARBA00022723"/>
    </source>
</evidence>
<feature type="coiled-coil region" evidence="15">
    <location>
        <begin position="904"/>
        <end position="976"/>
    </location>
</feature>
<organism evidence="17 18">
    <name type="scientific">Uncinula necator</name>
    <name type="common">Grape powdery mildew</name>
    <dbReference type="NCBI Taxonomy" id="52586"/>
    <lineage>
        <taxon>Eukaryota</taxon>
        <taxon>Fungi</taxon>
        <taxon>Dikarya</taxon>
        <taxon>Ascomycota</taxon>
        <taxon>Pezizomycotina</taxon>
        <taxon>Leotiomycetes</taxon>
        <taxon>Erysiphales</taxon>
        <taxon>Erysiphaceae</taxon>
        <taxon>Erysiphe</taxon>
    </lineage>
</organism>
<dbReference type="OMA" id="FSDYYYR"/>
<keyword evidence="6" id="KW-0158">Chromosome</keyword>
<reference evidence="17 18" key="1">
    <citation type="journal article" date="2014" name="BMC Genomics">
        <title>Adaptive genomic structural variation in the grape powdery mildew pathogen, Erysiphe necator.</title>
        <authorList>
            <person name="Jones L."/>
            <person name="Riaz S."/>
            <person name="Morales-Cruz A."/>
            <person name="Amrine K.C."/>
            <person name="McGuire B."/>
            <person name="Gubler W.D."/>
            <person name="Walker M.A."/>
            <person name="Cantu D."/>
        </authorList>
    </citation>
    <scope>NUCLEOTIDE SEQUENCE [LARGE SCALE GENOMIC DNA]</scope>
    <source>
        <strain evidence="18">c</strain>
    </source>
</reference>
<keyword evidence="9" id="KW-0378">Hydrolase</keyword>
<evidence type="ECO:0000256" key="4">
    <source>
        <dbReference type="ARBA" id="ARBA00009439"/>
    </source>
</evidence>
<dbReference type="InterPro" id="IPR027417">
    <property type="entry name" value="P-loop_NTPase"/>
</dbReference>
<dbReference type="GO" id="GO:0051880">
    <property type="term" value="F:G-quadruplex DNA binding"/>
    <property type="evidence" value="ECO:0007669"/>
    <property type="project" value="TreeGrafter"/>
</dbReference>
<evidence type="ECO:0000256" key="8">
    <source>
        <dbReference type="ARBA" id="ARBA00022763"/>
    </source>
</evidence>
<evidence type="ECO:0000256" key="10">
    <source>
        <dbReference type="ARBA" id="ARBA00022833"/>
    </source>
</evidence>
<dbReference type="EMBL" id="JNVN01003114">
    <property type="protein sequence ID" value="KHJ31218.1"/>
    <property type="molecule type" value="Genomic_DNA"/>
</dbReference>
<comment type="caution">
    <text evidence="17">The sequence shown here is derived from an EMBL/GenBank/DDBJ whole genome shotgun (WGS) entry which is preliminary data.</text>
</comment>
<dbReference type="GO" id="GO:0000722">
    <property type="term" value="P:telomere maintenance via recombination"/>
    <property type="evidence" value="ECO:0007669"/>
    <property type="project" value="TreeGrafter"/>
</dbReference>
<keyword evidence="13" id="KW-0539">Nucleus</keyword>
<dbReference type="GO" id="GO:0007004">
    <property type="term" value="P:telomere maintenance via telomerase"/>
    <property type="evidence" value="ECO:0007669"/>
    <property type="project" value="TreeGrafter"/>
</dbReference>
<dbReference type="Gene3D" id="3.40.50.300">
    <property type="entry name" value="P-loop containing nucleotide triphosphate hydrolases"/>
    <property type="match status" value="2"/>
</dbReference>
<evidence type="ECO:0000256" key="9">
    <source>
        <dbReference type="ARBA" id="ARBA00022801"/>
    </source>
</evidence>
<feature type="coiled-coil region" evidence="15">
    <location>
        <begin position="561"/>
        <end position="661"/>
    </location>
</feature>
<keyword evidence="12" id="KW-0234">DNA repair</keyword>
<accession>A0A0B1NZ12</accession>
<name>A0A0B1NZ12_UNCNE</name>
<dbReference type="GO" id="GO:0043047">
    <property type="term" value="F:single-stranded telomeric DNA binding"/>
    <property type="evidence" value="ECO:0007669"/>
    <property type="project" value="TreeGrafter"/>
</dbReference>
<dbReference type="FunFam" id="3.40.50.300:FF:000947">
    <property type="entry name" value="DNA repair protein RAD50"/>
    <property type="match status" value="1"/>
</dbReference>
<evidence type="ECO:0000256" key="13">
    <source>
        <dbReference type="ARBA" id="ARBA00023242"/>
    </source>
</evidence>
<dbReference type="GO" id="GO:0000794">
    <property type="term" value="C:condensed nuclear chromosome"/>
    <property type="evidence" value="ECO:0007669"/>
    <property type="project" value="TreeGrafter"/>
</dbReference>
<dbReference type="GO" id="GO:0030870">
    <property type="term" value="C:Mre11 complex"/>
    <property type="evidence" value="ECO:0007669"/>
    <property type="project" value="InterPro"/>
</dbReference>
<keyword evidence="10" id="KW-0862">Zinc</keyword>
<keyword evidence="18" id="KW-1185">Reference proteome</keyword>
<dbReference type="STRING" id="52586.A0A0B1NZ12"/>
<dbReference type="InterPro" id="IPR004584">
    <property type="entry name" value="Rad50_eukaryotes"/>
</dbReference>
<dbReference type="GO" id="GO:0006302">
    <property type="term" value="P:double-strand break repair"/>
    <property type="evidence" value="ECO:0007669"/>
    <property type="project" value="InterPro"/>
</dbReference>
<comment type="subcellular location">
    <subcellularLocation>
        <location evidence="3">Chromosome</location>
    </subcellularLocation>
    <subcellularLocation>
        <location evidence="2">Nucleus</location>
    </subcellularLocation>
</comment>
<feature type="coiled-coil region" evidence="15">
    <location>
        <begin position="265"/>
        <end position="313"/>
    </location>
</feature>
<keyword evidence="11 15" id="KW-0175">Coiled coil</keyword>
<dbReference type="FunFam" id="3.40.50.300:FF:001195">
    <property type="entry name" value="DNA repair protein rad50"/>
    <property type="match status" value="1"/>
</dbReference>